<name>A0A2I8F5A1_9BURK</name>
<dbReference type="RefSeq" id="WP_042309163.1">
    <property type="nucleotide sequence ID" value="NZ_CP026114.1"/>
</dbReference>
<dbReference type="GO" id="GO:0005975">
    <property type="term" value="P:carbohydrate metabolic process"/>
    <property type="evidence" value="ECO:0007669"/>
    <property type="project" value="InterPro"/>
</dbReference>
<accession>A0A2I8F5A1</accession>
<dbReference type="InterPro" id="IPR011330">
    <property type="entry name" value="Glyco_hydro/deAcase_b/a-brl"/>
</dbReference>
<dbReference type="AlphaFoldDB" id="A0A2I8F5A1"/>
<reference evidence="1 2" key="1">
    <citation type="submission" date="2018-01" db="EMBL/GenBank/DDBJ databases">
        <title>Species boundaries and ecological features among Paraburkholderia terrae DSMZ17804T, P. hospita DSMZ17164T and P. caribensis DSMZ13236T.</title>
        <authorList>
            <person name="Pratama A.A."/>
        </authorList>
    </citation>
    <scope>NUCLEOTIDE SEQUENCE [LARGE SCALE GENOMIC DNA]</scope>
    <source>
        <strain evidence="1 2">DSM 17804</strain>
    </source>
</reference>
<organism evidence="1 2">
    <name type="scientific">Paraburkholderia terrae</name>
    <dbReference type="NCBI Taxonomy" id="311230"/>
    <lineage>
        <taxon>Bacteria</taxon>
        <taxon>Pseudomonadati</taxon>
        <taxon>Pseudomonadota</taxon>
        <taxon>Betaproteobacteria</taxon>
        <taxon>Burkholderiales</taxon>
        <taxon>Burkholderiaceae</taxon>
        <taxon>Paraburkholderia</taxon>
    </lineage>
</organism>
<dbReference type="SUPFAM" id="SSF88713">
    <property type="entry name" value="Glycoside hydrolase/deacetylase"/>
    <property type="match status" value="1"/>
</dbReference>
<sequence length="259" mass="27876">MCAKTIDLNVDLGEGFGHDSELLEYATSANVECGWHAGDPLTMRRVTNEAIHRGVAIGVHQSFPDRENFGRAWMTLSPDEVYAGVQYQTGALAAVVAGLGGRLAHVKPHGALYNQAEEDADIARAIVRAVRDMDVELAVFDLAGGQLVRIARDEGLVAIDEGSADRAYIREGKLVPRSYPNAVLETDVLACEQAIGMAGDGRVKTLDDTWININPKTLCLHGDGPHAVEFTRRIRASLSNAGIRALAFRATQCILGDVS</sequence>
<dbReference type="Pfam" id="PF03746">
    <property type="entry name" value="LamB_YcsF"/>
    <property type="match status" value="1"/>
</dbReference>
<dbReference type="Gene3D" id="3.20.20.370">
    <property type="entry name" value="Glycoside hydrolase/deacetylase"/>
    <property type="match status" value="1"/>
</dbReference>
<dbReference type="PANTHER" id="PTHR30292">
    <property type="entry name" value="UNCHARACTERIZED PROTEIN YBGL-RELATED"/>
    <property type="match status" value="1"/>
</dbReference>
<evidence type="ECO:0000313" key="2">
    <source>
        <dbReference type="Proteomes" id="UP000243502"/>
    </source>
</evidence>
<evidence type="ECO:0000313" key="1">
    <source>
        <dbReference type="EMBL" id="AUT66898.1"/>
    </source>
</evidence>
<gene>
    <name evidence="1" type="ORF">C2L65_45295</name>
</gene>
<dbReference type="NCBIfam" id="NF003814">
    <property type="entry name" value="PRK05406.1-3"/>
    <property type="match status" value="1"/>
</dbReference>
<dbReference type="Proteomes" id="UP000243502">
    <property type="component" value="Chromosome 4"/>
</dbReference>
<dbReference type="KEGG" id="pter:C2L65_45295"/>
<dbReference type="EMBL" id="CP026114">
    <property type="protein sequence ID" value="AUT66898.1"/>
    <property type="molecule type" value="Genomic_DNA"/>
</dbReference>
<dbReference type="OrthoDB" id="9773478at2"/>
<evidence type="ECO:0008006" key="3">
    <source>
        <dbReference type="Google" id="ProtNLM"/>
    </source>
</evidence>
<dbReference type="InterPro" id="IPR005501">
    <property type="entry name" value="LamB/YcsF/PxpA-like"/>
</dbReference>
<proteinExistence type="predicted"/>
<protein>
    <recommendedName>
        <fullName evidence="3">LamB/YcsF family protein</fullName>
    </recommendedName>
</protein>
<dbReference type="PANTHER" id="PTHR30292:SF0">
    <property type="entry name" value="5-OXOPROLINASE SUBUNIT A"/>
    <property type="match status" value="1"/>
</dbReference>